<dbReference type="InterPro" id="IPR050452">
    <property type="entry name" value="Metacaspase"/>
</dbReference>
<gene>
    <name evidence="3" type="ORF">K503DRAFT_175944</name>
</gene>
<dbReference type="GO" id="GO:0005737">
    <property type="term" value="C:cytoplasm"/>
    <property type="evidence" value="ECO:0007669"/>
    <property type="project" value="TreeGrafter"/>
</dbReference>
<evidence type="ECO:0000313" key="4">
    <source>
        <dbReference type="Proteomes" id="UP000092154"/>
    </source>
</evidence>
<dbReference type="InterPro" id="IPR011600">
    <property type="entry name" value="Pept_C14_caspase"/>
</dbReference>
<dbReference type="OrthoDB" id="3223806at2759"/>
<dbReference type="PANTHER" id="PTHR48104:SF30">
    <property type="entry name" value="METACASPASE-1"/>
    <property type="match status" value="1"/>
</dbReference>
<dbReference type="GO" id="GO:0006508">
    <property type="term" value="P:proteolysis"/>
    <property type="evidence" value="ECO:0007669"/>
    <property type="project" value="InterPro"/>
</dbReference>
<sequence>MANSINTGKKKALLIAVQSVLGGLFLPLPHAHEDAQLLKSLLIEKFDYPEANIVLMMDDKQLPKHLWPTRKNILKQITNMVSGASANDQFFFYYSGHGNQTTCEHHTETDGKDEVIYTYMGDHIIDNTLKKRLVKPLPRGSKLFALWDSCHSDTILDLDHHKCNKLHSGCIGAGTRRKSFQQLVDNLHHVVVQRNRR</sequence>
<proteinExistence type="inferred from homology"/>
<comment type="similarity">
    <text evidence="1">Belongs to the peptidase C14B family.</text>
</comment>
<dbReference type="Gene3D" id="3.40.50.12660">
    <property type="match status" value="1"/>
</dbReference>
<dbReference type="Proteomes" id="UP000092154">
    <property type="component" value="Unassembled WGS sequence"/>
</dbReference>
<organism evidence="3 4">
    <name type="scientific">Rhizopogon vinicolor AM-OR11-026</name>
    <dbReference type="NCBI Taxonomy" id="1314800"/>
    <lineage>
        <taxon>Eukaryota</taxon>
        <taxon>Fungi</taxon>
        <taxon>Dikarya</taxon>
        <taxon>Basidiomycota</taxon>
        <taxon>Agaricomycotina</taxon>
        <taxon>Agaricomycetes</taxon>
        <taxon>Agaricomycetidae</taxon>
        <taxon>Boletales</taxon>
        <taxon>Suillineae</taxon>
        <taxon>Rhizopogonaceae</taxon>
        <taxon>Rhizopogon</taxon>
    </lineage>
</organism>
<reference evidence="3 4" key="1">
    <citation type="submission" date="2016-06" db="EMBL/GenBank/DDBJ databases">
        <title>Comparative genomics of the ectomycorrhizal sister species Rhizopogon vinicolor and Rhizopogon vesiculosus (Basidiomycota: Boletales) reveals a divergence of the mating type B locus.</title>
        <authorList>
            <consortium name="DOE Joint Genome Institute"/>
            <person name="Mujic A.B."/>
            <person name="Kuo A."/>
            <person name="Tritt A."/>
            <person name="Lipzen A."/>
            <person name="Chen C."/>
            <person name="Johnson J."/>
            <person name="Sharma A."/>
            <person name="Barry K."/>
            <person name="Grigoriev I.V."/>
            <person name="Spatafora J.W."/>
        </authorList>
    </citation>
    <scope>NUCLEOTIDE SEQUENCE [LARGE SCALE GENOMIC DNA]</scope>
    <source>
        <strain evidence="3 4">AM-OR11-026</strain>
    </source>
</reference>
<evidence type="ECO:0000259" key="2">
    <source>
        <dbReference type="Pfam" id="PF00656"/>
    </source>
</evidence>
<dbReference type="EMBL" id="KV449974">
    <property type="protein sequence ID" value="OAX30753.1"/>
    <property type="molecule type" value="Genomic_DNA"/>
</dbReference>
<feature type="domain" description="Peptidase C14 caspase" evidence="2">
    <location>
        <begin position="10"/>
        <end position="161"/>
    </location>
</feature>
<protein>
    <recommendedName>
        <fullName evidence="2">Peptidase C14 caspase domain-containing protein</fullName>
    </recommendedName>
</protein>
<accession>A0A1B7MDS0</accession>
<dbReference type="PANTHER" id="PTHR48104">
    <property type="entry name" value="METACASPASE-4"/>
    <property type="match status" value="1"/>
</dbReference>
<evidence type="ECO:0000313" key="3">
    <source>
        <dbReference type="EMBL" id="OAX30753.1"/>
    </source>
</evidence>
<dbReference type="GO" id="GO:0004197">
    <property type="term" value="F:cysteine-type endopeptidase activity"/>
    <property type="evidence" value="ECO:0007669"/>
    <property type="project" value="InterPro"/>
</dbReference>
<keyword evidence="4" id="KW-1185">Reference proteome</keyword>
<dbReference type="InParanoid" id="A0A1B7MDS0"/>
<evidence type="ECO:0000256" key="1">
    <source>
        <dbReference type="ARBA" id="ARBA00009005"/>
    </source>
</evidence>
<dbReference type="AlphaFoldDB" id="A0A1B7MDS0"/>
<dbReference type="Pfam" id="PF00656">
    <property type="entry name" value="Peptidase_C14"/>
    <property type="match status" value="1"/>
</dbReference>
<name>A0A1B7MDS0_9AGAM</name>